<feature type="domain" description="EF-hand" evidence="2">
    <location>
        <begin position="60"/>
        <end position="95"/>
    </location>
</feature>
<dbReference type="CDD" id="cd00051">
    <property type="entry name" value="EFh"/>
    <property type="match status" value="1"/>
</dbReference>
<evidence type="ECO:0000256" key="1">
    <source>
        <dbReference type="SAM" id="MobiDB-lite"/>
    </source>
</evidence>
<accession>A0A382EUX1</accession>
<dbReference type="GO" id="GO:0005509">
    <property type="term" value="F:calcium ion binding"/>
    <property type="evidence" value="ECO:0007669"/>
    <property type="project" value="InterPro"/>
</dbReference>
<dbReference type="PROSITE" id="PS50222">
    <property type="entry name" value="EF_HAND_2"/>
    <property type="match status" value="2"/>
</dbReference>
<evidence type="ECO:0000259" key="2">
    <source>
        <dbReference type="PROSITE" id="PS50222"/>
    </source>
</evidence>
<feature type="region of interest" description="Disordered" evidence="1">
    <location>
        <begin position="149"/>
        <end position="174"/>
    </location>
</feature>
<dbReference type="EMBL" id="UINC01046288">
    <property type="protein sequence ID" value="SVB54102.1"/>
    <property type="molecule type" value="Genomic_DNA"/>
</dbReference>
<feature type="non-terminal residue" evidence="3">
    <location>
        <position position="174"/>
    </location>
</feature>
<name>A0A382EUX1_9ZZZZ</name>
<dbReference type="Pfam" id="PF13499">
    <property type="entry name" value="EF-hand_7"/>
    <property type="match status" value="1"/>
</dbReference>
<dbReference type="PROSITE" id="PS00018">
    <property type="entry name" value="EF_HAND_1"/>
    <property type="match status" value="1"/>
</dbReference>
<dbReference type="SMART" id="SM00054">
    <property type="entry name" value="EFh"/>
    <property type="match status" value="2"/>
</dbReference>
<dbReference type="InterPro" id="IPR002048">
    <property type="entry name" value="EF_hand_dom"/>
</dbReference>
<dbReference type="InterPro" id="IPR018247">
    <property type="entry name" value="EF_Hand_1_Ca_BS"/>
</dbReference>
<gene>
    <name evidence="3" type="ORF">METZ01_LOCUS206956</name>
</gene>
<organism evidence="3">
    <name type="scientific">marine metagenome</name>
    <dbReference type="NCBI Taxonomy" id="408172"/>
    <lineage>
        <taxon>unclassified sequences</taxon>
        <taxon>metagenomes</taxon>
        <taxon>ecological metagenomes</taxon>
    </lineage>
</organism>
<reference evidence="3" key="1">
    <citation type="submission" date="2018-05" db="EMBL/GenBank/DDBJ databases">
        <authorList>
            <person name="Lanie J.A."/>
            <person name="Ng W.-L."/>
            <person name="Kazmierczak K.M."/>
            <person name="Andrzejewski T.M."/>
            <person name="Davidsen T.M."/>
            <person name="Wayne K.J."/>
            <person name="Tettelin H."/>
            <person name="Glass J.I."/>
            <person name="Rusch D."/>
            <person name="Podicherti R."/>
            <person name="Tsui H.-C.T."/>
            <person name="Winkler M.E."/>
        </authorList>
    </citation>
    <scope>NUCLEOTIDE SEQUENCE</scope>
</reference>
<dbReference type="InterPro" id="IPR011992">
    <property type="entry name" value="EF-hand-dom_pair"/>
</dbReference>
<evidence type="ECO:0000313" key="3">
    <source>
        <dbReference type="EMBL" id="SVB54102.1"/>
    </source>
</evidence>
<dbReference type="SUPFAM" id="SSF47473">
    <property type="entry name" value="EF-hand"/>
    <property type="match status" value="1"/>
</dbReference>
<protein>
    <recommendedName>
        <fullName evidence="2">EF-hand domain-containing protein</fullName>
    </recommendedName>
</protein>
<feature type="domain" description="EF-hand" evidence="2">
    <location>
        <begin position="23"/>
        <end position="58"/>
    </location>
</feature>
<proteinExistence type="predicted"/>
<dbReference type="Gene3D" id="1.10.238.10">
    <property type="entry name" value="EF-hand"/>
    <property type="match status" value="1"/>
</dbReference>
<sequence>MMERARGTIEAVAIKNLQEVLRKKGISAEALFSKYDLDGNGSLSDNEFANALESITGQQAPEAILRAVFGALDTNSDSSVDLPEILAMMEGGSTESVPAGGGVSISDHPNESYNGEYDLQDIQINGKAWYKNARGNRLYFYNANSGGAPSWSLDDREQDGSNDWYRGGWSRPRG</sequence>
<dbReference type="AlphaFoldDB" id="A0A382EUX1"/>